<evidence type="ECO:0000256" key="5">
    <source>
        <dbReference type="ARBA" id="ARBA00022741"/>
    </source>
</evidence>
<evidence type="ECO:0000256" key="3">
    <source>
        <dbReference type="ARBA" id="ARBA00022448"/>
    </source>
</evidence>
<evidence type="ECO:0000256" key="4">
    <source>
        <dbReference type="ARBA" id="ARBA00022475"/>
    </source>
</evidence>
<dbReference type="GO" id="GO:0016887">
    <property type="term" value="F:ATP hydrolysis activity"/>
    <property type="evidence" value="ECO:0007669"/>
    <property type="project" value="InterPro"/>
</dbReference>
<dbReference type="AlphaFoldDB" id="A0A9Q9FJS1"/>
<evidence type="ECO:0000259" key="9">
    <source>
        <dbReference type="PROSITE" id="PS50893"/>
    </source>
</evidence>
<feature type="domain" description="ABC transporter" evidence="9">
    <location>
        <begin position="2"/>
        <end position="235"/>
    </location>
</feature>
<proteinExistence type="inferred from homology"/>
<dbReference type="InterPro" id="IPR050095">
    <property type="entry name" value="ECF_ABC_transporter_ATP-bd"/>
</dbReference>
<comment type="similarity">
    <text evidence="2">Belongs to the ABC transporter superfamily.</text>
</comment>
<evidence type="ECO:0000256" key="8">
    <source>
        <dbReference type="ARBA" id="ARBA00023136"/>
    </source>
</evidence>
<evidence type="ECO:0000313" key="11">
    <source>
        <dbReference type="Proteomes" id="UP001058072"/>
    </source>
</evidence>
<gene>
    <name evidence="10" type="ORF">J0J70_00455</name>
</gene>
<keyword evidence="3" id="KW-0813">Transport</keyword>
<dbReference type="SMART" id="SM00382">
    <property type="entry name" value="AAA"/>
    <property type="match status" value="1"/>
</dbReference>
<dbReference type="InterPro" id="IPR003593">
    <property type="entry name" value="AAA+_ATPase"/>
</dbReference>
<dbReference type="GO" id="GO:0042626">
    <property type="term" value="F:ATPase-coupled transmembrane transporter activity"/>
    <property type="evidence" value="ECO:0007669"/>
    <property type="project" value="TreeGrafter"/>
</dbReference>
<dbReference type="GO" id="GO:0005524">
    <property type="term" value="F:ATP binding"/>
    <property type="evidence" value="ECO:0007669"/>
    <property type="project" value="UniProtKB-KW"/>
</dbReference>
<name>A0A9Q9FJS1_9FIRM</name>
<comment type="subcellular location">
    <subcellularLocation>
        <location evidence="1">Cell membrane</location>
        <topology evidence="1">Peripheral membrane protein</topology>
    </subcellularLocation>
</comment>
<keyword evidence="4" id="KW-1003">Cell membrane</keyword>
<dbReference type="GO" id="GO:0043190">
    <property type="term" value="C:ATP-binding cassette (ABC) transporter complex"/>
    <property type="evidence" value="ECO:0007669"/>
    <property type="project" value="TreeGrafter"/>
</dbReference>
<dbReference type="Gene3D" id="3.40.50.300">
    <property type="entry name" value="P-loop containing nucleotide triphosphate hydrolases"/>
    <property type="match status" value="1"/>
</dbReference>
<dbReference type="InterPro" id="IPR027417">
    <property type="entry name" value="P-loop_NTPase"/>
</dbReference>
<dbReference type="PROSITE" id="PS00211">
    <property type="entry name" value="ABC_TRANSPORTER_1"/>
    <property type="match status" value="1"/>
</dbReference>
<dbReference type="CDD" id="cd03225">
    <property type="entry name" value="ABC_cobalt_CbiO_domain1"/>
    <property type="match status" value="1"/>
</dbReference>
<dbReference type="PANTHER" id="PTHR43553">
    <property type="entry name" value="HEAVY METAL TRANSPORTER"/>
    <property type="match status" value="1"/>
</dbReference>
<keyword evidence="5" id="KW-0547">Nucleotide-binding</keyword>
<evidence type="ECO:0000256" key="7">
    <source>
        <dbReference type="ARBA" id="ARBA00022967"/>
    </source>
</evidence>
<dbReference type="Proteomes" id="UP001058072">
    <property type="component" value="Chromosome"/>
</dbReference>
<dbReference type="NCBIfam" id="TIGR04520">
    <property type="entry name" value="ECF_ATPase_1"/>
    <property type="match status" value="1"/>
</dbReference>
<dbReference type="PROSITE" id="PS50893">
    <property type="entry name" value="ABC_TRANSPORTER_2"/>
    <property type="match status" value="1"/>
</dbReference>
<dbReference type="Pfam" id="PF00005">
    <property type="entry name" value="ABC_tran"/>
    <property type="match status" value="1"/>
</dbReference>
<dbReference type="InterPro" id="IPR015856">
    <property type="entry name" value="ABC_transpr_CbiO/EcfA_su"/>
</dbReference>
<dbReference type="InterPro" id="IPR017871">
    <property type="entry name" value="ABC_transporter-like_CS"/>
</dbReference>
<dbReference type="FunFam" id="3.40.50.300:FF:000224">
    <property type="entry name" value="Energy-coupling factor transporter ATP-binding protein EcfA"/>
    <property type="match status" value="1"/>
</dbReference>
<evidence type="ECO:0000256" key="6">
    <source>
        <dbReference type="ARBA" id="ARBA00022840"/>
    </source>
</evidence>
<dbReference type="NCBIfam" id="NF010167">
    <property type="entry name" value="PRK13648.1"/>
    <property type="match status" value="1"/>
</dbReference>
<keyword evidence="6" id="KW-0067">ATP-binding</keyword>
<protein>
    <submittedName>
        <fullName evidence="10">Energy-coupling factor transporter ATPase</fullName>
    </submittedName>
</protein>
<dbReference type="SUPFAM" id="SSF52540">
    <property type="entry name" value="P-loop containing nucleoside triphosphate hydrolases"/>
    <property type="match status" value="1"/>
</dbReference>
<dbReference type="InterPro" id="IPR003439">
    <property type="entry name" value="ABC_transporter-like_ATP-bd"/>
</dbReference>
<reference evidence="10" key="1">
    <citation type="submission" date="2021-03" db="EMBL/GenBank/DDBJ databases">
        <title>Comparative Genomics and Metabolomics in the genus Turicibacter.</title>
        <authorList>
            <person name="Maki J."/>
            <person name="Looft T."/>
        </authorList>
    </citation>
    <scope>NUCLEOTIDE SEQUENCE</scope>
    <source>
        <strain evidence="10">ISU324</strain>
    </source>
</reference>
<accession>A0A9Q9FJS1</accession>
<evidence type="ECO:0000256" key="2">
    <source>
        <dbReference type="ARBA" id="ARBA00005417"/>
    </source>
</evidence>
<dbReference type="PANTHER" id="PTHR43553:SF24">
    <property type="entry name" value="ENERGY-COUPLING FACTOR TRANSPORTER ATP-BINDING PROTEIN ECFA1"/>
    <property type="match status" value="1"/>
</dbReference>
<organism evidence="10 11">
    <name type="scientific">Turicibacter bilis</name>
    <dbReference type="NCBI Taxonomy" id="2735723"/>
    <lineage>
        <taxon>Bacteria</taxon>
        <taxon>Bacillati</taxon>
        <taxon>Bacillota</taxon>
        <taxon>Erysipelotrichia</taxon>
        <taxon>Erysipelotrichales</taxon>
        <taxon>Turicibacteraceae</taxon>
        <taxon>Turicibacter</taxon>
    </lineage>
</organism>
<dbReference type="RefSeq" id="WP_082427855.1">
    <property type="nucleotide sequence ID" value="NZ_CP071250.1"/>
</dbReference>
<keyword evidence="8" id="KW-0472">Membrane</keyword>
<evidence type="ECO:0000256" key="1">
    <source>
        <dbReference type="ARBA" id="ARBA00004202"/>
    </source>
</evidence>
<sequence>MIRLENVTFGYDEGQTVLKDYSLKINQGEFVTILGHNGSGKSTLSKLLVGLIEAQAGKIFVDGQPLNEETVFEIRQKIGIVFQNPDNQFVGSTVRDDIAFGLENKCVSYEEMNRLVEEYATKVGMKQFLDREPHHLSGGEKQRVAIAGVLALGAKIIILDEATAMLDPQGRENMMELVHELAQDEDKTIIMITHHLDEAVKSDRIVVMNAGQIILEGTPKEVFAEKELLESVKLDVPFAVKASYDLKQKGILSEICTSDEELMGELCKLNLNQ</sequence>
<keyword evidence="7" id="KW-1278">Translocase</keyword>
<evidence type="ECO:0000313" key="10">
    <source>
        <dbReference type="EMBL" id="UUF09629.1"/>
    </source>
</evidence>
<dbReference type="InterPro" id="IPR030947">
    <property type="entry name" value="EcfA_1"/>
</dbReference>
<dbReference type="EMBL" id="CP071250">
    <property type="protein sequence ID" value="UUF09629.1"/>
    <property type="molecule type" value="Genomic_DNA"/>
</dbReference>